<dbReference type="Pfam" id="PF00578">
    <property type="entry name" value="AhpC-TSA"/>
    <property type="match status" value="1"/>
</dbReference>
<dbReference type="InterPro" id="IPR000866">
    <property type="entry name" value="AhpC/TSA"/>
</dbReference>
<feature type="domain" description="Thioredoxin" evidence="2">
    <location>
        <begin position="176"/>
        <end position="315"/>
    </location>
</feature>
<evidence type="ECO:0000313" key="4">
    <source>
        <dbReference type="Proteomes" id="UP000234211"/>
    </source>
</evidence>
<evidence type="ECO:0000256" key="1">
    <source>
        <dbReference type="SAM" id="Phobius"/>
    </source>
</evidence>
<keyword evidence="1" id="KW-0812">Transmembrane</keyword>
<gene>
    <name evidence="3" type="ORF">TNO020_440157</name>
</gene>
<keyword evidence="1" id="KW-0472">Membrane</keyword>
<dbReference type="GO" id="GO:0016491">
    <property type="term" value="F:oxidoreductase activity"/>
    <property type="evidence" value="ECO:0007669"/>
    <property type="project" value="InterPro"/>
</dbReference>
<sequence length="328" mass="38103">MLFLALKKHVKITLINHKITRVISNFIFLKNPSKIMKNIILIILSILIGFALSVFILKSYFKNYNENSSQKNNSNSQTSALITTKKTTVKKDFDAWNANMKKNIDLTATFIAIDEKGITITKAMFLTLLQTGIYLVEKLEKETLTTYKLTTTQQPVNQKIKKAIIRKARVAYEYFKMEGQKLPEYDFTDLNGISHNKEVRTTGKITVLKSWFINCKVCVEEFPKLNDLVDTYQNEDIQFISLAFNEKDKLKKFLKTKPFKYVTIPNQKKYMSKNLKVKQYPTHIIINSDGVILKVVNNVDTLTSELERILEEENHQKIQQDIQENIQE</sequence>
<evidence type="ECO:0000259" key="2">
    <source>
        <dbReference type="PROSITE" id="PS51352"/>
    </source>
</evidence>
<name>A0A2H1YIY2_9FLAO</name>
<dbReference type="InterPro" id="IPR013766">
    <property type="entry name" value="Thioredoxin_domain"/>
</dbReference>
<dbReference type="SUPFAM" id="SSF52833">
    <property type="entry name" value="Thioredoxin-like"/>
    <property type="match status" value="1"/>
</dbReference>
<dbReference type="InterPro" id="IPR036249">
    <property type="entry name" value="Thioredoxin-like_sf"/>
</dbReference>
<accession>A0A2H1YIY2</accession>
<feature type="transmembrane region" description="Helical" evidence="1">
    <location>
        <begin position="39"/>
        <end position="61"/>
    </location>
</feature>
<proteinExistence type="predicted"/>
<dbReference type="PANTHER" id="PTHR42852">
    <property type="entry name" value="THIOL:DISULFIDE INTERCHANGE PROTEIN DSBE"/>
    <property type="match status" value="1"/>
</dbReference>
<dbReference type="PANTHER" id="PTHR42852:SF17">
    <property type="entry name" value="THIOREDOXIN-LIKE PROTEIN HI_1115"/>
    <property type="match status" value="1"/>
</dbReference>
<dbReference type="CDD" id="cd02966">
    <property type="entry name" value="TlpA_like_family"/>
    <property type="match status" value="1"/>
</dbReference>
<dbReference type="InterPro" id="IPR050553">
    <property type="entry name" value="Thioredoxin_ResA/DsbE_sf"/>
</dbReference>
<dbReference type="GO" id="GO:0016209">
    <property type="term" value="F:antioxidant activity"/>
    <property type="evidence" value="ECO:0007669"/>
    <property type="project" value="InterPro"/>
</dbReference>
<organism evidence="3 4">
    <name type="scientific">Tenacibaculum piscium</name>
    <dbReference type="NCBI Taxonomy" id="1458515"/>
    <lineage>
        <taxon>Bacteria</taxon>
        <taxon>Pseudomonadati</taxon>
        <taxon>Bacteroidota</taxon>
        <taxon>Flavobacteriia</taxon>
        <taxon>Flavobacteriales</taxon>
        <taxon>Flavobacteriaceae</taxon>
        <taxon>Tenacibaculum</taxon>
    </lineage>
</organism>
<keyword evidence="4" id="KW-1185">Reference proteome</keyword>
<dbReference type="PROSITE" id="PS51352">
    <property type="entry name" value="THIOREDOXIN_2"/>
    <property type="match status" value="1"/>
</dbReference>
<evidence type="ECO:0000313" key="3">
    <source>
        <dbReference type="EMBL" id="SOS75380.1"/>
    </source>
</evidence>
<dbReference type="Proteomes" id="UP000234211">
    <property type="component" value="Unassembled WGS sequence"/>
</dbReference>
<protein>
    <recommendedName>
        <fullName evidence="2">Thioredoxin domain-containing protein</fullName>
    </recommendedName>
</protein>
<reference evidence="4" key="1">
    <citation type="submission" date="2017-11" db="EMBL/GenBank/DDBJ databases">
        <authorList>
            <person name="Duchaud E."/>
        </authorList>
    </citation>
    <scope>NUCLEOTIDE SEQUENCE [LARGE SCALE GENOMIC DNA]</scope>
    <source>
        <strain evidence="4">Tenacibaculum sp. TNO020</strain>
    </source>
</reference>
<keyword evidence="1" id="KW-1133">Transmembrane helix</keyword>
<dbReference type="EMBL" id="OENF01000039">
    <property type="protein sequence ID" value="SOS75380.1"/>
    <property type="molecule type" value="Genomic_DNA"/>
</dbReference>
<dbReference type="Gene3D" id="3.40.30.10">
    <property type="entry name" value="Glutaredoxin"/>
    <property type="match status" value="1"/>
</dbReference>
<dbReference type="AlphaFoldDB" id="A0A2H1YIY2"/>